<comment type="caution">
    <text evidence="1">The sequence shown here is derived from an EMBL/GenBank/DDBJ whole genome shotgun (WGS) entry which is preliminary data.</text>
</comment>
<name>A0A644ZM06_9ZZZZ</name>
<proteinExistence type="predicted"/>
<organism evidence="1">
    <name type="scientific">bioreactor metagenome</name>
    <dbReference type="NCBI Taxonomy" id="1076179"/>
    <lineage>
        <taxon>unclassified sequences</taxon>
        <taxon>metagenomes</taxon>
        <taxon>ecological metagenomes</taxon>
    </lineage>
</organism>
<evidence type="ECO:0000313" key="1">
    <source>
        <dbReference type="EMBL" id="MPM39743.1"/>
    </source>
</evidence>
<dbReference type="EMBL" id="VSSQ01008753">
    <property type="protein sequence ID" value="MPM39743.1"/>
    <property type="molecule type" value="Genomic_DNA"/>
</dbReference>
<reference evidence="1" key="1">
    <citation type="submission" date="2019-08" db="EMBL/GenBank/DDBJ databases">
        <authorList>
            <person name="Kucharzyk K."/>
            <person name="Murdoch R.W."/>
            <person name="Higgins S."/>
            <person name="Loffler F."/>
        </authorList>
    </citation>
    <scope>NUCLEOTIDE SEQUENCE</scope>
</reference>
<gene>
    <name evidence="1" type="ORF">SDC9_86377</name>
</gene>
<protein>
    <submittedName>
        <fullName evidence="1">Uncharacterized protein</fullName>
    </submittedName>
</protein>
<sequence length="105" mass="12407">MKMIGETREIYHDDQYPSIMELIHKPIKEKEKVLRYMKKCHVDAVAPAIVHDVINPENRIPNLFLMSDGTYGWRSDVIYYVEKYDMALPEEFVQHVLSKVKKIQA</sequence>
<dbReference type="AlphaFoldDB" id="A0A644ZM06"/>
<accession>A0A644ZM06</accession>